<evidence type="ECO:0000313" key="1">
    <source>
        <dbReference type="EMBL" id="AWD33283.1"/>
    </source>
</evidence>
<evidence type="ECO:0000313" key="2">
    <source>
        <dbReference type="Proteomes" id="UP000244519"/>
    </source>
</evidence>
<dbReference type="InterPro" id="IPR007481">
    <property type="entry name" value="SspB"/>
</dbReference>
<dbReference type="AlphaFoldDB" id="A0A2U8BSJ0"/>
<dbReference type="KEGG" id="fso:Fsol_00489"/>
<dbReference type="Gene3D" id="2.30.30.220">
    <property type="entry name" value="SspB-like"/>
    <property type="match status" value="1"/>
</dbReference>
<protein>
    <submittedName>
        <fullName evidence="1">Stringent starvation protein B</fullName>
    </submittedName>
</protein>
<dbReference type="InterPro" id="IPR036760">
    <property type="entry name" value="SspB-like_sf"/>
</dbReference>
<dbReference type="EMBL" id="CP025989">
    <property type="protein sequence ID" value="AWD33283.1"/>
    <property type="molecule type" value="Genomic_DNA"/>
</dbReference>
<organism evidence="1 2">
    <name type="scientific">Candidatus Fokinia solitaria</name>
    <dbReference type="NCBI Taxonomy" id="1802984"/>
    <lineage>
        <taxon>Bacteria</taxon>
        <taxon>Pseudomonadati</taxon>
        <taxon>Pseudomonadota</taxon>
        <taxon>Alphaproteobacteria</taxon>
        <taxon>Rickettsiales</taxon>
        <taxon>Candidatus Midichloriaceae</taxon>
        <taxon>Candidatus Fokinia</taxon>
    </lineage>
</organism>
<reference evidence="1 2" key="1">
    <citation type="journal article" date="2018" name="Genome Biol. Evol.">
        <title>The Genome Sequence of "Candidatus Fokinia solitaria": Insights on Reductive Evolution in Rickettsiales.</title>
        <authorList>
            <person name="Floriano A.M."/>
            <person name="Castelli M."/>
            <person name="Krenek S."/>
            <person name="Berendonk T.U."/>
            <person name="Bazzocchi C."/>
            <person name="Petroni G."/>
            <person name="Sassera D."/>
        </authorList>
    </citation>
    <scope>NUCLEOTIDE SEQUENCE [LARGE SCALE GENOMIC DNA]</scope>
    <source>
        <strain evidence="1">Rio ETE_ALG 3VII</strain>
    </source>
</reference>
<sequence length="162" mass="18722">MEPIKYGSIYSNLMRLIVMDVVKTLASAPTTYHFCIVIAFDTKSYGVVLSERLRTQYPREMAVILQHQFEDLKVTYEAISVTLSFNGVKENISIPFSSLIRFEDKVANFSIDFDKLLAVQNIPQTELFGEKEDVHEKYKNIEHRIEENVLVLDGRDIFSHAR</sequence>
<dbReference type="RefSeq" id="WP_108673302.1">
    <property type="nucleotide sequence ID" value="NZ_CP025989.1"/>
</dbReference>
<dbReference type="Proteomes" id="UP000244519">
    <property type="component" value="Chromosome"/>
</dbReference>
<dbReference type="SUPFAM" id="SSF101738">
    <property type="entry name" value="SspB-like"/>
    <property type="match status" value="1"/>
</dbReference>
<accession>A0A2U8BSJ0</accession>
<dbReference type="Pfam" id="PF04386">
    <property type="entry name" value="SspB"/>
    <property type="match status" value="1"/>
</dbReference>
<proteinExistence type="predicted"/>
<name>A0A2U8BSJ0_9RICK</name>
<keyword evidence="2" id="KW-1185">Reference proteome</keyword>
<dbReference type="OrthoDB" id="9800412at2"/>
<gene>
    <name evidence="1" type="ORF">Fsol_00489</name>
</gene>